<dbReference type="EMBL" id="KQ947411">
    <property type="protein sequence ID" value="KUJ19321.1"/>
    <property type="molecule type" value="Genomic_DNA"/>
</dbReference>
<dbReference type="GO" id="GO:0005737">
    <property type="term" value="C:cytoplasm"/>
    <property type="evidence" value="ECO:0007669"/>
    <property type="project" value="TreeGrafter"/>
</dbReference>
<dbReference type="FunCoup" id="A0A194XGQ6">
    <property type="interactions" value="134"/>
</dbReference>
<dbReference type="KEGG" id="psco:LY89DRAFT_683203"/>
<dbReference type="RefSeq" id="XP_018073676.1">
    <property type="nucleotide sequence ID" value="XM_018214658.1"/>
</dbReference>
<keyword evidence="3" id="KW-1185">Reference proteome</keyword>
<comment type="similarity">
    <text evidence="1">Belongs to the short-chain dehydrogenases/reductases (SDR) family.</text>
</comment>
<dbReference type="InParanoid" id="A0A194XGQ6"/>
<evidence type="ECO:0000256" key="1">
    <source>
        <dbReference type="ARBA" id="ARBA00006484"/>
    </source>
</evidence>
<reference evidence="2 3" key="1">
    <citation type="submission" date="2015-10" db="EMBL/GenBank/DDBJ databases">
        <title>Full genome of DAOMC 229536 Phialocephala scopiformis, a fungal endophyte of spruce producing the potent anti-insectan compound rugulosin.</title>
        <authorList>
            <consortium name="DOE Joint Genome Institute"/>
            <person name="Walker A.K."/>
            <person name="Frasz S.L."/>
            <person name="Seifert K.A."/>
            <person name="Miller J.D."/>
            <person name="Mondo S.J."/>
            <person name="Labutti K."/>
            <person name="Lipzen A."/>
            <person name="Dockter R."/>
            <person name="Kennedy M."/>
            <person name="Grigoriev I.V."/>
            <person name="Spatafora J.W."/>
        </authorList>
    </citation>
    <scope>NUCLEOTIDE SEQUENCE [LARGE SCALE GENOMIC DNA]</scope>
    <source>
        <strain evidence="2 3">CBS 120377</strain>
    </source>
</reference>
<dbReference type="Proteomes" id="UP000070700">
    <property type="component" value="Unassembled WGS sequence"/>
</dbReference>
<accession>A0A194XGQ6</accession>
<dbReference type="PANTHER" id="PTHR43544:SF26">
    <property type="entry name" value="SHORT CHAIN DEHYDROGENASE_REDUCTASE FAMILY OXIDOREDUCTASE (JCVI)"/>
    <property type="match status" value="1"/>
</dbReference>
<dbReference type="GeneID" id="28824384"/>
<dbReference type="InterPro" id="IPR051468">
    <property type="entry name" value="Fungal_SecMetab_SDRs"/>
</dbReference>
<dbReference type="Pfam" id="PF00106">
    <property type="entry name" value="adh_short"/>
    <property type="match status" value="1"/>
</dbReference>
<dbReference type="PRINTS" id="PR00081">
    <property type="entry name" value="GDHRDH"/>
</dbReference>
<dbReference type="PANTHER" id="PTHR43544">
    <property type="entry name" value="SHORT-CHAIN DEHYDROGENASE/REDUCTASE"/>
    <property type="match status" value="1"/>
</dbReference>
<organism evidence="2 3">
    <name type="scientific">Mollisia scopiformis</name>
    <name type="common">Conifer needle endophyte fungus</name>
    <name type="synonym">Phialocephala scopiformis</name>
    <dbReference type="NCBI Taxonomy" id="149040"/>
    <lineage>
        <taxon>Eukaryota</taxon>
        <taxon>Fungi</taxon>
        <taxon>Dikarya</taxon>
        <taxon>Ascomycota</taxon>
        <taxon>Pezizomycotina</taxon>
        <taxon>Leotiomycetes</taxon>
        <taxon>Helotiales</taxon>
        <taxon>Mollisiaceae</taxon>
        <taxon>Mollisia</taxon>
    </lineage>
</organism>
<name>A0A194XGQ6_MOLSC</name>
<evidence type="ECO:0000313" key="2">
    <source>
        <dbReference type="EMBL" id="KUJ19321.1"/>
    </source>
</evidence>
<gene>
    <name evidence="2" type="ORF">LY89DRAFT_683203</name>
</gene>
<dbReference type="CDD" id="cd05325">
    <property type="entry name" value="carb_red_sniffer_like_SDR_c"/>
    <property type="match status" value="1"/>
</dbReference>
<dbReference type="OrthoDB" id="9876299at2759"/>
<dbReference type="Gene3D" id="3.40.50.720">
    <property type="entry name" value="NAD(P)-binding Rossmann-like Domain"/>
    <property type="match status" value="1"/>
</dbReference>
<dbReference type="InterPro" id="IPR036291">
    <property type="entry name" value="NAD(P)-bd_dom_sf"/>
</dbReference>
<dbReference type="SUPFAM" id="SSF51735">
    <property type="entry name" value="NAD(P)-binding Rossmann-fold domains"/>
    <property type="match status" value="1"/>
</dbReference>
<evidence type="ECO:0000313" key="3">
    <source>
        <dbReference type="Proteomes" id="UP000070700"/>
    </source>
</evidence>
<proteinExistence type="inferred from homology"/>
<dbReference type="GO" id="GO:0016491">
    <property type="term" value="F:oxidoreductase activity"/>
    <property type="evidence" value="ECO:0007669"/>
    <property type="project" value="TreeGrafter"/>
</dbReference>
<sequence length="246" mass="26452">MSTTPTVVLITGANRGIGKGLVESYLARPDHAIIAAVRDPSTAGPLKEIPVAEGSRLIVVKIDATIQSDAVDVVKELSTKHAINHLDTVIANAGVCYIYPTVAEVKIDDMLASLKPNVFGVIYLYQATRELLNNGANPKWVTIGSVAGSIEGQLPNPNAAYGPTKAAVHWITKRINTEEKKITSFVLHPGWVATDMGNVGAHRLGMKEAPVSIKDSVDGMVKIIDKASKDTHGGIFWEYTGEQYPW</sequence>
<dbReference type="AlphaFoldDB" id="A0A194XGQ6"/>
<protein>
    <submittedName>
        <fullName evidence="2">NAD(P)-binding protein</fullName>
    </submittedName>
</protein>
<dbReference type="InterPro" id="IPR002347">
    <property type="entry name" value="SDR_fam"/>
</dbReference>